<protein>
    <submittedName>
        <fullName evidence="3">Amidohydrolase</fullName>
    </submittedName>
</protein>
<evidence type="ECO:0000259" key="2">
    <source>
        <dbReference type="Pfam" id="PF04909"/>
    </source>
</evidence>
<reference evidence="4" key="1">
    <citation type="submission" date="2018-11" db="EMBL/GenBank/DDBJ databases">
        <title>Complete genome sequence of Paenibacillus sp. ML311-T8.</title>
        <authorList>
            <person name="Nam Y.-D."/>
            <person name="Kang J."/>
            <person name="Chung W.-H."/>
            <person name="Park Y.S."/>
        </authorList>
    </citation>
    <scope>NUCLEOTIDE SEQUENCE [LARGE SCALE GENOMIC DNA]</scope>
    <source>
        <strain evidence="4">ML311-T8</strain>
    </source>
</reference>
<keyword evidence="4" id="KW-1185">Reference proteome</keyword>
<dbReference type="InterPro" id="IPR032466">
    <property type="entry name" value="Metal_Hydrolase"/>
</dbReference>
<dbReference type="PANTHER" id="PTHR43569">
    <property type="entry name" value="AMIDOHYDROLASE"/>
    <property type="match status" value="1"/>
</dbReference>
<evidence type="ECO:0000256" key="1">
    <source>
        <dbReference type="ARBA" id="ARBA00038310"/>
    </source>
</evidence>
<evidence type="ECO:0000313" key="4">
    <source>
        <dbReference type="Proteomes" id="UP000426246"/>
    </source>
</evidence>
<dbReference type="Proteomes" id="UP000426246">
    <property type="component" value="Chromosome"/>
</dbReference>
<dbReference type="AlphaFoldDB" id="A0A6B8RI31"/>
<dbReference type="InterPro" id="IPR052350">
    <property type="entry name" value="Metallo-dep_Lactonases"/>
</dbReference>
<dbReference type="EMBL" id="CP034235">
    <property type="protein sequence ID" value="QGQ96111.1"/>
    <property type="molecule type" value="Genomic_DNA"/>
</dbReference>
<dbReference type="KEGG" id="ppsc:EHS13_15130"/>
<dbReference type="SUPFAM" id="SSF51556">
    <property type="entry name" value="Metallo-dependent hydrolases"/>
    <property type="match status" value="1"/>
</dbReference>
<dbReference type="RefSeq" id="WP_155701149.1">
    <property type="nucleotide sequence ID" value="NZ_CP034235.1"/>
</dbReference>
<dbReference type="InterPro" id="IPR006680">
    <property type="entry name" value="Amidohydro-rel"/>
</dbReference>
<dbReference type="GO" id="GO:0016787">
    <property type="term" value="F:hydrolase activity"/>
    <property type="evidence" value="ECO:0007669"/>
    <property type="project" value="UniProtKB-KW"/>
</dbReference>
<accession>A0A6B8RI31</accession>
<dbReference type="Pfam" id="PF04909">
    <property type="entry name" value="Amidohydro_2"/>
    <property type="match status" value="1"/>
</dbReference>
<keyword evidence="3" id="KW-0378">Hydrolase</keyword>
<evidence type="ECO:0000313" key="3">
    <source>
        <dbReference type="EMBL" id="QGQ96111.1"/>
    </source>
</evidence>
<dbReference type="Gene3D" id="3.20.20.140">
    <property type="entry name" value="Metal-dependent hydrolases"/>
    <property type="match status" value="1"/>
</dbReference>
<gene>
    <name evidence="3" type="ORF">EHS13_15130</name>
</gene>
<comment type="similarity">
    <text evidence="1">Belongs to the metallo-dependent hydrolases superfamily.</text>
</comment>
<dbReference type="OrthoDB" id="5450317at2"/>
<proteinExistence type="inferred from homology"/>
<organism evidence="3 4">
    <name type="scientific">Paenibacillus psychroresistens</name>
    <dbReference type="NCBI Taxonomy" id="1778678"/>
    <lineage>
        <taxon>Bacteria</taxon>
        <taxon>Bacillati</taxon>
        <taxon>Bacillota</taxon>
        <taxon>Bacilli</taxon>
        <taxon>Bacillales</taxon>
        <taxon>Paenibacillaceae</taxon>
        <taxon>Paenibacillus</taxon>
    </lineage>
</organism>
<name>A0A6B8RI31_9BACL</name>
<feature type="domain" description="Amidohydrolase-related" evidence="2">
    <location>
        <begin position="3"/>
        <end position="275"/>
    </location>
</feature>
<dbReference type="PANTHER" id="PTHR43569:SF2">
    <property type="entry name" value="AMIDOHYDROLASE-RELATED DOMAIN-CONTAINING PROTEIN"/>
    <property type="match status" value="1"/>
</dbReference>
<sequence length="275" mass="31607">MRIDAHQHYWQLSRGDYGWLTPEAGDLHQDYLPKQLAPLLQQHNIDKSIVVQAASTIAETEFLLELCQQEINLAGVVGWLDLESENFAEQLRRLMHNPYFIGVRPSFRKNERGEFILNQRIIDSLELLAERNIPIDLLIESQQLVQITDIIKSIPQLRAVLNHLGNPAMGDNKSDVWWNDLEGISKLENVYCKLSGMVTRIIGEQDPAASLQPYVQHVLNCFGTERVMYGSDWPVCLLACSYEETINVLYKTLPNLSEKQLNQIFGLNAERFYRL</sequence>